<accession>A0A9J5XBT1</accession>
<feature type="compositionally biased region" description="Polar residues" evidence="1">
    <location>
        <begin position="103"/>
        <end position="113"/>
    </location>
</feature>
<reference evidence="2 3" key="1">
    <citation type="submission" date="2020-09" db="EMBL/GenBank/DDBJ databases">
        <title>De no assembly of potato wild relative species, Solanum commersonii.</title>
        <authorList>
            <person name="Cho K."/>
        </authorList>
    </citation>
    <scope>NUCLEOTIDE SEQUENCE [LARGE SCALE GENOMIC DNA]</scope>
    <source>
        <strain evidence="2">LZ3.2</strain>
        <tissue evidence="2">Leaf</tissue>
    </source>
</reference>
<organism evidence="2 3">
    <name type="scientific">Solanum commersonii</name>
    <name type="common">Commerson's wild potato</name>
    <name type="synonym">Commerson's nightshade</name>
    <dbReference type="NCBI Taxonomy" id="4109"/>
    <lineage>
        <taxon>Eukaryota</taxon>
        <taxon>Viridiplantae</taxon>
        <taxon>Streptophyta</taxon>
        <taxon>Embryophyta</taxon>
        <taxon>Tracheophyta</taxon>
        <taxon>Spermatophyta</taxon>
        <taxon>Magnoliopsida</taxon>
        <taxon>eudicotyledons</taxon>
        <taxon>Gunneridae</taxon>
        <taxon>Pentapetalae</taxon>
        <taxon>asterids</taxon>
        <taxon>lamiids</taxon>
        <taxon>Solanales</taxon>
        <taxon>Solanaceae</taxon>
        <taxon>Solanoideae</taxon>
        <taxon>Solaneae</taxon>
        <taxon>Solanum</taxon>
    </lineage>
</organism>
<comment type="caution">
    <text evidence="2">The sequence shown here is derived from an EMBL/GenBank/DDBJ whole genome shotgun (WGS) entry which is preliminary data.</text>
</comment>
<name>A0A9J5XBT1_SOLCO</name>
<dbReference type="OrthoDB" id="1326096at2759"/>
<evidence type="ECO:0000256" key="1">
    <source>
        <dbReference type="SAM" id="MobiDB-lite"/>
    </source>
</evidence>
<dbReference type="EMBL" id="JACXVP010000009">
    <property type="protein sequence ID" value="KAG5585835.1"/>
    <property type="molecule type" value="Genomic_DNA"/>
</dbReference>
<evidence type="ECO:0000313" key="3">
    <source>
        <dbReference type="Proteomes" id="UP000824120"/>
    </source>
</evidence>
<feature type="region of interest" description="Disordered" evidence="1">
    <location>
        <begin position="1"/>
        <end position="55"/>
    </location>
</feature>
<feature type="region of interest" description="Disordered" evidence="1">
    <location>
        <begin position="88"/>
        <end position="128"/>
    </location>
</feature>
<sequence length="128" mass="14377">MKMDRSIPVKNGHHHKEYKTGLQHTITKKHSRRRDVWGSQEKHTNMQEGVSKGGTLTDVLHESTHFDHSPDLRTPATTKGQQLSLRVKNQATTKNHKGKQQVEAKTTGKQNKGSMAKDMGTKAITSNQ</sequence>
<gene>
    <name evidence="2" type="ORF">H5410_046269</name>
</gene>
<protein>
    <submittedName>
        <fullName evidence="2">Uncharacterized protein</fullName>
    </submittedName>
</protein>
<keyword evidence="3" id="KW-1185">Reference proteome</keyword>
<dbReference type="AlphaFoldDB" id="A0A9J5XBT1"/>
<dbReference type="Proteomes" id="UP000824120">
    <property type="component" value="Chromosome 9"/>
</dbReference>
<evidence type="ECO:0000313" key="2">
    <source>
        <dbReference type="EMBL" id="KAG5585835.1"/>
    </source>
</evidence>
<proteinExistence type="predicted"/>
<feature type="compositionally biased region" description="Basic and acidic residues" evidence="1">
    <location>
        <begin position="34"/>
        <end position="45"/>
    </location>
</feature>